<organism evidence="2">
    <name type="scientific">Burkholderia pseudomallei 1710a</name>
    <dbReference type="NCBI Taxonomy" id="320371"/>
    <lineage>
        <taxon>Bacteria</taxon>
        <taxon>Pseudomonadati</taxon>
        <taxon>Pseudomonadota</taxon>
        <taxon>Betaproteobacteria</taxon>
        <taxon>Burkholderiales</taxon>
        <taxon>Burkholderiaceae</taxon>
        <taxon>Burkholderia</taxon>
        <taxon>pseudomallei group</taxon>
    </lineage>
</organism>
<gene>
    <name evidence="2" type="ORF">BURPS1710A_1850</name>
</gene>
<reference evidence="2" key="1">
    <citation type="submission" date="2009-05" db="EMBL/GenBank/DDBJ databases">
        <authorList>
            <person name="Harkins D.M."/>
            <person name="DeShazer D."/>
            <person name="Woods D.E."/>
            <person name="Brinkac L.M."/>
            <person name="Brown K.A."/>
            <person name="Hung G.C."/>
            <person name="Tuanyok A."/>
            <person name="Zhang B."/>
            <person name="Nierman W.C."/>
        </authorList>
    </citation>
    <scope>NUCLEOTIDE SEQUENCE [LARGE SCALE GENOMIC DNA]</scope>
    <source>
        <strain evidence="2">1710a</strain>
    </source>
</reference>
<dbReference type="AlphaFoldDB" id="A0A0E1W1L0"/>
<evidence type="ECO:0000256" key="1">
    <source>
        <dbReference type="SAM" id="MobiDB-lite"/>
    </source>
</evidence>
<feature type="region of interest" description="Disordered" evidence="1">
    <location>
        <begin position="23"/>
        <end position="69"/>
    </location>
</feature>
<feature type="compositionally biased region" description="Basic and acidic residues" evidence="1">
    <location>
        <begin position="58"/>
        <end position="69"/>
    </location>
</feature>
<dbReference type="HOGENOM" id="CLU_2205046_0_0_4"/>
<name>A0A0E1W1L0_BURPE</name>
<dbReference type="RefSeq" id="WP_004526595.1">
    <property type="nucleotide sequence ID" value="NZ_CM000832.1"/>
</dbReference>
<accession>A0A0E1W1L0</accession>
<protein>
    <submittedName>
        <fullName evidence="2">Uncharacterized protein</fullName>
    </submittedName>
</protein>
<proteinExistence type="predicted"/>
<evidence type="ECO:0000313" key="2">
    <source>
        <dbReference type="EMBL" id="EET07008.1"/>
    </source>
</evidence>
<dbReference type="EMBL" id="CM000832">
    <property type="protein sequence ID" value="EET07008.1"/>
    <property type="molecule type" value="Genomic_DNA"/>
</dbReference>
<feature type="compositionally biased region" description="Basic and acidic residues" evidence="1">
    <location>
        <begin position="24"/>
        <end position="36"/>
    </location>
</feature>
<sequence length="107" mass="11959">MMQIRKPLDVNRTHTVGRFLNENPEAKKALNKREYGHTGTLKSGAPIGVPRHSFQSSSRDERNSSSYTRDKATCIKGMFSVVSRINERSAHALLTWLGNFEAVKVAA</sequence>
<dbReference type="Proteomes" id="UP000001812">
    <property type="component" value="Chromosome I"/>
</dbReference>